<feature type="domain" description="Phospholipase/carboxylesterase/thioesterase" evidence="11">
    <location>
        <begin position="29"/>
        <end position="240"/>
    </location>
</feature>
<evidence type="ECO:0000313" key="12">
    <source>
        <dbReference type="EMBL" id="CAG5133505.1"/>
    </source>
</evidence>
<comment type="caution">
    <text evidence="12">The sequence shown here is derived from an EMBL/GenBank/DDBJ whole genome shotgun (WGS) entry which is preliminary data.</text>
</comment>
<evidence type="ECO:0000256" key="10">
    <source>
        <dbReference type="ARBA" id="ARBA00048656"/>
    </source>
</evidence>
<accession>A0A8S4A0J7</accession>
<comment type="similarity">
    <text evidence="2">Belongs to the AB hydrolase superfamily. AB hydrolase 2 family.</text>
</comment>
<keyword evidence="7" id="KW-0443">Lipid metabolism</keyword>
<dbReference type="EC" id="3.1.2.22" evidence="3"/>
<evidence type="ECO:0000256" key="6">
    <source>
        <dbReference type="ARBA" id="ARBA00022832"/>
    </source>
</evidence>
<keyword evidence="6" id="KW-0276">Fatty acid metabolism</keyword>
<evidence type="ECO:0000256" key="5">
    <source>
        <dbReference type="ARBA" id="ARBA00022801"/>
    </source>
</evidence>
<dbReference type="AlphaFoldDB" id="A0A8S4A0J7"/>
<evidence type="ECO:0000256" key="1">
    <source>
        <dbReference type="ARBA" id="ARBA00004496"/>
    </source>
</evidence>
<dbReference type="InterPro" id="IPR029058">
    <property type="entry name" value="AB_hydrolase_fold"/>
</dbReference>
<dbReference type="PANTHER" id="PTHR10655:SF68">
    <property type="entry name" value="PALMITOYL-PROTEIN HYDROLASE"/>
    <property type="match status" value="1"/>
</dbReference>
<evidence type="ECO:0000256" key="3">
    <source>
        <dbReference type="ARBA" id="ARBA00012423"/>
    </source>
</evidence>
<dbReference type="GO" id="GO:0052689">
    <property type="term" value="F:carboxylic ester hydrolase activity"/>
    <property type="evidence" value="ECO:0007669"/>
    <property type="project" value="TreeGrafter"/>
</dbReference>
<comment type="catalytic activity">
    <reaction evidence="10">
        <text>1-hexadecanoyl-sn-glycero-3-phosphocholine + H2O = sn-glycerol 3-phosphocholine + hexadecanoate + H(+)</text>
        <dbReference type="Rhea" id="RHEA:40435"/>
        <dbReference type="ChEBI" id="CHEBI:7896"/>
        <dbReference type="ChEBI" id="CHEBI:15377"/>
        <dbReference type="ChEBI" id="CHEBI:15378"/>
        <dbReference type="ChEBI" id="CHEBI:16870"/>
        <dbReference type="ChEBI" id="CHEBI:72998"/>
    </reaction>
    <physiologicalReaction direction="left-to-right" evidence="10">
        <dbReference type="Rhea" id="RHEA:40436"/>
    </physiologicalReaction>
</comment>
<dbReference type="InterPro" id="IPR050565">
    <property type="entry name" value="LYPA1-2/EST-like"/>
</dbReference>
<evidence type="ECO:0000256" key="8">
    <source>
        <dbReference type="ARBA" id="ARBA00031195"/>
    </source>
</evidence>
<evidence type="ECO:0000313" key="13">
    <source>
        <dbReference type="Proteomes" id="UP000678393"/>
    </source>
</evidence>
<sequence length="244" mass="26775">MYISLYHNDLCAFYIEGQLFCSATYGMNPPVIVQPRAVATASLIFLHGLGDSGHGWADSFRALALKHIRCICPHAVYTRITLNCATAVSVFDILGLHPSSPEDDQGIQESSKELQQLVHKEVSGGIPAEKIVIGGFSQGGALALYTALATDTPVGGVLGLSTWLPLNKYFTEDTNPKYNTNVPVLLCHGEADPMVSFRWGQATYEIVRSFNPNTQFKSYSNLSHSSCSQEMRDVKLFLEEVLKQ</sequence>
<dbReference type="InterPro" id="IPR003140">
    <property type="entry name" value="PLipase/COase/thioEstase"/>
</dbReference>
<proteinExistence type="inferred from homology"/>
<dbReference type="GO" id="GO:0008474">
    <property type="term" value="F:palmitoyl-(protein) hydrolase activity"/>
    <property type="evidence" value="ECO:0007669"/>
    <property type="project" value="UniProtKB-EC"/>
</dbReference>
<evidence type="ECO:0000256" key="9">
    <source>
        <dbReference type="ARBA" id="ARBA00047337"/>
    </source>
</evidence>
<evidence type="ECO:0000256" key="2">
    <source>
        <dbReference type="ARBA" id="ARBA00006499"/>
    </source>
</evidence>
<dbReference type="Proteomes" id="UP000678393">
    <property type="component" value="Unassembled WGS sequence"/>
</dbReference>
<dbReference type="FunFam" id="3.40.50.1820:FF:000010">
    <property type="entry name" value="Acyl-protein thioesterase 2"/>
    <property type="match status" value="1"/>
</dbReference>
<gene>
    <name evidence="12" type="ORF">CUNI_LOCUS19063</name>
</gene>
<dbReference type="Pfam" id="PF02230">
    <property type="entry name" value="Abhydrolase_2"/>
    <property type="match status" value="1"/>
</dbReference>
<dbReference type="Gene3D" id="3.40.50.1820">
    <property type="entry name" value="alpha/beta hydrolase"/>
    <property type="match status" value="1"/>
</dbReference>
<reference evidence="12" key="1">
    <citation type="submission" date="2021-04" db="EMBL/GenBank/DDBJ databases">
        <authorList>
            <consortium name="Molecular Ecology Group"/>
        </authorList>
    </citation>
    <scope>NUCLEOTIDE SEQUENCE</scope>
</reference>
<keyword evidence="5" id="KW-0378">Hydrolase</keyword>
<evidence type="ECO:0000256" key="7">
    <source>
        <dbReference type="ARBA" id="ARBA00023098"/>
    </source>
</evidence>
<dbReference type="OrthoDB" id="2418081at2759"/>
<evidence type="ECO:0000256" key="4">
    <source>
        <dbReference type="ARBA" id="ARBA00022490"/>
    </source>
</evidence>
<dbReference type="EMBL" id="CAJHNH020006257">
    <property type="protein sequence ID" value="CAG5133505.1"/>
    <property type="molecule type" value="Genomic_DNA"/>
</dbReference>
<dbReference type="GO" id="GO:0006631">
    <property type="term" value="P:fatty acid metabolic process"/>
    <property type="evidence" value="ECO:0007669"/>
    <property type="project" value="UniProtKB-KW"/>
</dbReference>
<dbReference type="PANTHER" id="PTHR10655">
    <property type="entry name" value="LYSOPHOSPHOLIPASE-RELATED"/>
    <property type="match status" value="1"/>
</dbReference>
<name>A0A8S4A0J7_9EUPU</name>
<dbReference type="GO" id="GO:0005737">
    <property type="term" value="C:cytoplasm"/>
    <property type="evidence" value="ECO:0007669"/>
    <property type="project" value="UniProtKB-SubCell"/>
</dbReference>
<keyword evidence="13" id="KW-1185">Reference proteome</keyword>
<comment type="subcellular location">
    <subcellularLocation>
        <location evidence="1">Cytoplasm</location>
    </subcellularLocation>
</comment>
<protein>
    <recommendedName>
        <fullName evidence="3">palmitoyl-protein hydrolase</fullName>
        <ecNumber evidence="3">3.1.2.22</ecNumber>
    </recommendedName>
    <alternativeName>
        <fullName evidence="8">Palmitoyl-protein hydrolase</fullName>
    </alternativeName>
</protein>
<evidence type="ECO:0000259" key="11">
    <source>
        <dbReference type="Pfam" id="PF02230"/>
    </source>
</evidence>
<keyword evidence="4" id="KW-0963">Cytoplasm</keyword>
<organism evidence="12 13">
    <name type="scientific">Candidula unifasciata</name>
    <dbReference type="NCBI Taxonomy" id="100452"/>
    <lineage>
        <taxon>Eukaryota</taxon>
        <taxon>Metazoa</taxon>
        <taxon>Spiralia</taxon>
        <taxon>Lophotrochozoa</taxon>
        <taxon>Mollusca</taxon>
        <taxon>Gastropoda</taxon>
        <taxon>Heterobranchia</taxon>
        <taxon>Euthyneura</taxon>
        <taxon>Panpulmonata</taxon>
        <taxon>Eupulmonata</taxon>
        <taxon>Stylommatophora</taxon>
        <taxon>Helicina</taxon>
        <taxon>Helicoidea</taxon>
        <taxon>Geomitridae</taxon>
        <taxon>Candidula</taxon>
    </lineage>
</organism>
<comment type="catalytic activity">
    <reaction evidence="9">
        <text>S-hexadecanoyl-L-cysteinyl-[protein] + H2O = L-cysteinyl-[protein] + hexadecanoate + H(+)</text>
        <dbReference type="Rhea" id="RHEA:19233"/>
        <dbReference type="Rhea" id="RHEA-COMP:10131"/>
        <dbReference type="Rhea" id="RHEA-COMP:11032"/>
        <dbReference type="ChEBI" id="CHEBI:7896"/>
        <dbReference type="ChEBI" id="CHEBI:15377"/>
        <dbReference type="ChEBI" id="CHEBI:15378"/>
        <dbReference type="ChEBI" id="CHEBI:29950"/>
        <dbReference type="ChEBI" id="CHEBI:74151"/>
        <dbReference type="EC" id="3.1.2.22"/>
    </reaction>
</comment>
<dbReference type="SUPFAM" id="SSF53474">
    <property type="entry name" value="alpha/beta-Hydrolases"/>
    <property type="match status" value="1"/>
</dbReference>